<sequence length="307" mass="36166">MKEDLLKKAYINAFGIENKYIKDMIILNTKSLVDDITQRYVKIDKNRLKDELLYYKFYGQKLKDLNIINILLPIIISNTNMKKSELEVLKVIKYHVLYNKVNEYMNDYILASLIYNTLIHSIVENSDIEYEDLMQKIKTVIIEFNHNMDKSEVIKFEMKRIQTIQAIDRYIDLKVSDYENTNIITNLLNSIYDVYIEDREVSLDGIKSIKKSILSILNLNIESNIDNIDFINSMSEYIIKLRKYKISKKEYNIKSDPRYLINLEIGDVKSDPILNNIKVVSKDFSNNILTINLVSKSGNYSFKFRKA</sequence>
<comment type="caution">
    <text evidence="1">The sequence shown here is derived from an EMBL/GenBank/DDBJ whole genome shotgun (WGS) entry which is preliminary data.</text>
</comment>
<name>A0ABN1M297_9FIRM</name>
<dbReference type="Proteomes" id="UP001400965">
    <property type="component" value="Unassembled WGS sequence"/>
</dbReference>
<accession>A0ABN1M297</accession>
<protein>
    <submittedName>
        <fullName evidence="1">Uncharacterized protein</fullName>
    </submittedName>
</protein>
<keyword evidence="2" id="KW-1185">Reference proteome</keyword>
<dbReference type="RefSeq" id="WP_346043954.1">
    <property type="nucleotide sequence ID" value="NZ_BAAACP010000006.1"/>
</dbReference>
<evidence type="ECO:0000313" key="2">
    <source>
        <dbReference type="Proteomes" id="UP001400965"/>
    </source>
</evidence>
<gene>
    <name evidence="1" type="ORF">GCM10008917_12400</name>
</gene>
<reference evidence="1 2" key="1">
    <citation type="journal article" date="2019" name="Int. J. Syst. Evol. Microbiol.">
        <title>The Global Catalogue of Microorganisms (GCM) 10K type strain sequencing project: providing services to taxonomists for standard genome sequencing and annotation.</title>
        <authorList>
            <consortium name="The Broad Institute Genomics Platform"/>
            <consortium name="The Broad Institute Genome Sequencing Center for Infectious Disease"/>
            <person name="Wu L."/>
            <person name="Ma J."/>
        </authorList>
    </citation>
    <scope>NUCLEOTIDE SEQUENCE [LARGE SCALE GENOMIC DNA]</scope>
    <source>
        <strain evidence="1 2">JCM 6486</strain>
    </source>
</reference>
<proteinExistence type="predicted"/>
<dbReference type="EMBL" id="BAAACP010000006">
    <property type="protein sequence ID" value="GAA0863354.1"/>
    <property type="molecule type" value="Genomic_DNA"/>
</dbReference>
<evidence type="ECO:0000313" key="1">
    <source>
        <dbReference type="EMBL" id="GAA0863354.1"/>
    </source>
</evidence>
<organism evidence="1 2">
    <name type="scientific">Paraclostridium tenue</name>
    <dbReference type="NCBI Taxonomy" id="1737"/>
    <lineage>
        <taxon>Bacteria</taxon>
        <taxon>Bacillati</taxon>
        <taxon>Bacillota</taxon>
        <taxon>Clostridia</taxon>
        <taxon>Peptostreptococcales</taxon>
        <taxon>Peptostreptococcaceae</taxon>
        <taxon>Paraclostridium</taxon>
    </lineage>
</organism>